<protein>
    <recommendedName>
        <fullName evidence="6">Nicotinate-nucleotide pyrophosphorylase [carboxylating]</fullName>
        <ecNumber evidence="5">2.4.2.19</ecNumber>
    </recommendedName>
    <alternativeName>
        <fullName evidence="12">Probable nicotinate-nucleotide pyrophosphorylase [carboxylating]</fullName>
    </alternativeName>
    <alternativeName>
        <fullName evidence="10">Quinolinate phosphoribosyltransferase [decarboxylating]</fullName>
    </alternativeName>
</protein>
<evidence type="ECO:0000256" key="10">
    <source>
        <dbReference type="ARBA" id="ARBA00033102"/>
    </source>
</evidence>
<dbReference type="EC" id="2.4.2.19" evidence="5"/>
<dbReference type="PIRSF" id="PIRSF006250">
    <property type="entry name" value="NadC_ModD"/>
    <property type="match status" value="1"/>
</dbReference>
<dbReference type="FunFam" id="3.20.20.70:FF:000030">
    <property type="entry name" value="Nicotinate-nucleotide pyrophosphorylase, carboxylating"/>
    <property type="match status" value="1"/>
</dbReference>
<dbReference type="InterPro" id="IPR022412">
    <property type="entry name" value="Quinolinate_PRibosylTrfase_N"/>
</dbReference>
<evidence type="ECO:0000256" key="8">
    <source>
        <dbReference type="ARBA" id="ARBA00022676"/>
    </source>
</evidence>
<evidence type="ECO:0000256" key="13">
    <source>
        <dbReference type="PIRNR" id="PIRNR006250"/>
    </source>
</evidence>
<dbReference type="InterPro" id="IPR027277">
    <property type="entry name" value="NadC/ModD"/>
</dbReference>
<evidence type="ECO:0000313" key="16">
    <source>
        <dbReference type="EMBL" id="SCL20947.1"/>
    </source>
</evidence>
<dbReference type="PANTHER" id="PTHR32179">
    <property type="entry name" value="NICOTINATE-NUCLEOTIDE PYROPHOSPHORYLASE [CARBOXYLATING]"/>
    <property type="match status" value="1"/>
</dbReference>
<dbReference type="Proteomes" id="UP000199699">
    <property type="component" value="Unassembled WGS sequence"/>
</dbReference>
<keyword evidence="9 13" id="KW-0808">Transferase</keyword>
<comment type="function">
    <text evidence="1">Involved in the catabolism of quinolinic acid (QA).</text>
</comment>
<evidence type="ECO:0000259" key="14">
    <source>
        <dbReference type="Pfam" id="PF01729"/>
    </source>
</evidence>
<dbReference type="Gene3D" id="3.90.1170.20">
    <property type="entry name" value="Quinolinate phosphoribosyl transferase, N-terminal domain"/>
    <property type="match status" value="1"/>
</dbReference>
<evidence type="ECO:0000256" key="11">
    <source>
        <dbReference type="ARBA" id="ARBA00047445"/>
    </source>
</evidence>
<dbReference type="InterPro" id="IPR004393">
    <property type="entry name" value="NadC"/>
</dbReference>
<comment type="pathway">
    <text evidence="2">Cofactor biosynthesis; NAD(+) biosynthesis; nicotinate D-ribonucleotide from quinolinate: step 1/1.</text>
</comment>
<dbReference type="UniPathway" id="UPA00253">
    <property type="reaction ID" value="UER00331"/>
</dbReference>
<proteinExistence type="inferred from homology"/>
<evidence type="ECO:0000256" key="5">
    <source>
        <dbReference type="ARBA" id="ARBA00011944"/>
    </source>
</evidence>
<evidence type="ECO:0000256" key="12">
    <source>
        <dbReference type="ARBA" id="ARBA00069173"/>
    </source>
</evidence>
<evidence type="ECO:0000259" key="15">
    <source>
        <dbReference type="Pfam" id="PF02749"/>
    </source>
</evidence>
<dbReference type="GO" id="GO:0004514">
    <property type="term" value="F:nicotinate-nucleotide diphosphorylase (carboxylating) activity"/>
    <property type="evidence" value="ECO:0007669"/>
    <property type="project" value="UniProtKB-EC"/>
</dbReference>
<dbReference type="GO" id="GO:0009435">
    <property type="term" value="P:NAD+ biosynthetic process"/>
    <property type="evidence" value="ECO:0007669"/>
    <property type="project" value="UniProtKB-UniPathway"/>
</dbReference>
<comment type="catalytic activity">
    <reaction evidence="11">
        <text>nicotinate beta-D-ribonucleotide + CO2 + diphosphate = quinolinate + 5-phospho-alpha-D-ribose 1-diphosphate + 2 H(+)</text>
        <dbReference type="Rhea" id="RHEA:12733"/>
        <dbReference type="ChEBI" id="CHEBI:15378"/>
        <dbReference type="ChEBI" id="CHEBI:16526"/>
        <dbReference type="ChEBI" id="CHEBI:29959"/>
        <dbReference type="ChEBI" id="CHEBI:33019"/>
        <dbReference type="ChEBI" id="CHEBI:57502"/>
        <dbReference type="ChEBI" id="CHEBI:58017"/>
        <dbReference type="EC" id="2.4.2.19"/>
    </reaction>
</comment>
<dbReference type="InterPro" id="IPR002638">
    <property type="entry name" value="Quinolinate_PRibosylTrfase_C"/>
</dbReference>
<accession>A0A1C6RUR1</accession>
<dbReference type="InterPro" id="IPR013785">
    <property type="entry name" value="Aldolase_TIM"/>
</dbReference>
<dbReference type="STRING" id="145857.GA0070616_2151"/>
<dbReference type="Pfam" id="PF01729">
    <property type="entry name" value="QRPTase_C"/>
    <property type="match status" value="1"/>
</dbReference>
<dbReference type="EMBL" id="FMHT01000003">
    <property type="protein sequence ID" value="SCL20947.1"/>
    <property type="molecule type" value="Genomic_DNA"/>
</dbReference>
<dbReference type="InterPro" id="IPR036068">
    <property type="entry name" value="Nicotinate_pribotase-like_C"/>
</dbReference>
<dbReference type="PANTHER" id="PTHR32179:SF3">
    <property type="entry name" value="NICOTINATE-NUCLEOTIDE PYROPHOSPHORYLASE [CARBOXYLATING]"/>
    <property type="match status" value="1"/>
</dbReference>
<evidence type="ECO:0000256" key="6">
    <source>
        <dbReference type="ARBA" id="ARBA00020990"/>
    </source>
</evidence>
<keyword evidence="7" id="KW-0662">Pyridine nucleotide biosynthesis</keyword>
<dbReference type="SUPFAM" id="SSF51690">
    <property type="entry name" value="Nicotinate/Quinolinate PRTase C-terminal domain-like"/>
    <property type="match status" value="1"/>
</dbReference>
<gene>
    <name evidence="16" type="ORF">GA0070616_2151</name>
</gene>
<dbReference type="Gene3D" id="3.20.20.70">
    <property type="entry name" value="Aldolase class I"/>
    <property type="match status" value="1"/>
</dbReference>
<feature type="domain" description="Quinolinate phosphoribosyl transferase C-terminal" evidence="14">
    <location>
        <begin position="130"/>
        <end position="294"/>
    </location>
</feature>
<dbReference type="Pfam" id="PF02749">
    <property type="entry name" value="QRPTase_N"/>
    <property type="match status" value="1"/>
</dbReference>
<evidence type="ECO:0000256" key="3">
    <source>
        <dbReference type="ARBA" id="ARBA00009400"/>
    </source>
</evidence>
<evidence type="ECO:0000256" key="7">
    <source>
        <dbReference type="ARBA" id="ARBA00022642"/>
    </source>
</evidence>
<dbReference type="AlphaFoldDB" id="A0A1C6RUR1"/>
<dbReference type="OrthoDB" id="9782546at2"/>
<reference evidence="16 17" key="1">
    <citation type="submission" date="2016-06" db="EMBL/GenBank/DDBJ databases">
        <authorList>
            <person name="Kjaerup R.B."/>
            <person name="Dalgaard T.S."/>
            <person name="Juul-Madsen H.R."/>
        </authorList>
    </citation>
    <scope>NUCLEOTIDE SEQUENCE [LARGE SCALE GENOMIC DNA]</scope>
    <source>
        <strain evidence="16 17">DSM 43818</strain>
    </source>
</reference>
<evidence type="ECO:0000256" key="9">
    <source>
        <dbReference type="ARBA" id="ARBA00022679"/>
    </source>
</evidence>
<evidence type="ECO:0000313" key="17">
    <source>
        <dbReference type="Proteomes" id="UP000199699"/>
    </source>
</evidence>
<dbReference type="GO" id="GO:0005737">
    <property type="term" value="C:cytoplasm"/>
    <property type="evidence" value="ECO:0007669"/>
    <property type="project" value="TreeGrafter"/>
</dbReference>
<dbReference type="InterPro" id="IPR037128">
    <property type="entry name" value="Quinolinate_PRibosylTase_N_sf"/>
</dbReference>
<evidence type="ECO:0000256" key="1">
    <source>
        <dbReference type="ARBA" id="ARBA00003237"/>
    </source>
</evidence>
<evidence type="ECO:0000256" key="4">
    <source>
        <dbReference type="ARBA" id="ARBA00011218"/>
    </source>
</evidence>
<comment type="similarity">
    <text evidence="3 13">Belongs to the NadC/ModD family.</text>
</comment>
<dbReference type="NCBIfam" id="TIGR00078">
    <property type="entry name" value="nadC"/>
    <property type="match status" value="1"/>
</dbReference>
<dbReference type="SUPFAM" id="SSF54675">
    <property type="entry name" value="Nicotinate/Quinolinate PRTase N-terminal domain-like"/>
    <property type="match status" value="1"/>
</dbReference>
<feature type="domain" description="Quinolinate phosphoribosyl transferase N-terminal" evidence="15">
    <location>
        <begin position="37"/>
        <end position="128"/>
    </location>
</feature>
<dbReference type="FunFam" id="3.90.1170.20:FF:000001">
    <property type="entry name" value="Nicotinate-nucleotide diphosphorylase (Carboxylating)"/>
    <property type="match status" value="1"/>
</dbReference>
<keyword evidence="17" id="KW-1185">Reference proteome</keyword>
<sequence length="306" mass="31901">MTPSTERALRERGLDPEYVRAVVETAFVEDLGPDFRDVTSVATIPADQTDTADLVARADGVVAGLAVAAAAFELVGEVTGAGRTVEVSVVARDGERVARGDVLATVTGPTRLLLTAERTALNLLCRMSGVATHTRAWADALTGTRAMVLDTRKTTPGLRALEKYAVRAGGGTNKRMGLYDVAMVKDNHKFAAGGITAAYRRVREAFPEVSVQVEVDTVAEAVEAVAAGAEFLLLDNMPPAVLREVVAAVGGRAELEATGGLTLEVAAEVGATGVDFLSVGALTHSSPILDIALDLRTPVGPSRRAV</sequence>
<dbReference type="GO" id="GO:0034213">
    <property type="term" value="P:quinolinate catabolic process"/>
    <property type="evidence" value="ECO:0007669"/>
    <property type="project" value="TreeGrafter"/>
</dbReference>
<comment type="subunit">
    <text evidence="4">Hexamer formed by 3 homodimers.</text>
</comment>
<dbReference type="CDD" id="cd01572">
    <property type="entry name" value="QPRTase"/>
    <property type="match status" value="1"/>
</dbReference>
<dbReference type="RefSeq" id="WP_091080163.1">
    <property type="nucleotide sequence ID" value="NZ_FMHT01000003.1"/>
</dbReference>
<evidence type="ECO:0000256" key="2">
    <source>
        <dbReference type="ARBA" id="ARBA00004893"/>
    </source>
</evidence>
<keyword evidence="8 13" id="KW-0328">Glycosyltransferase</keyword>
<name>A0A1C6RUR1_9ACTN</name>
<organism evidence="16 17">
    <name type="scientific">Micromonospora nigra</name>
    <dbReference type="NCBI Taxonomy" id="145857"/>
    <lineage>
        <taxon>Bacteria</taxon>
        <taxon>Bacillati</taxon>
        <taxon>Actinomycetota</taxon>
        <taxon>Actinomycetes</taxon>
        <taxon>Micromonosporales</taxon>
        <taxon>Micromonosporaceae</taxon>
        <taxon>Micromonospora</taxon>
    </lineage>
</organism>